<feature type="signal peptide" evidence="11">
    <location>
        <begin position="1"/>
        <end position="24"/>
    </location>
</feature>
<feature type="compositionally biased region" description="Basic and acidic residues" evidence="9">
    <location>
        <begin position="1451"/>
        <end position="1461"/>
    </location>
</feature>
<dbReference type="SMART" id="SM01320">
    <property type="entry name" value="TRP_N"/>
    <property type="match status" value="1"/>
</dbReference>
<evidence type="ECO:0000259" key="14">
    <source>
        <dbReference type="SMART" id="SM01320"/>
    </source>
</evidence>
<feature type="transmembrane region" description="Helical" evidence="10">
    <location>
        <begin position="1025"/>
        <end position="1045"/>
    </location>
</feature>
<feature type="domain" description="ML-like" evidence="14">
    <location>
        <begin position="547"/>
        <end position="730"/>
    </location>
</feature>
<reference evidence="15 16" key="1">
    <citation type="journal article" date="2016" name="Nat. Commun.">
        <title>Ectomycorrhizal ecology is imprinted in the genome of the dominant symbiotic fungus Cenococcum geophilum.</title>
        <authorList>
            <consortium name="DOE Joint Genome Institute"/>
            <person name="Peter M."/>
            <person name="Kohler A."/>
            <person name="Ohm R.A."/>
            <person name="Kuo A."/>
            <person name="Krutzmann J."/>
            <person name="Morin E."/>
            <person name="Arend M."/>
            <person name="Barry K.W."/>
            <person name="Binder M."/>
            <person name="Choi C."/>
            <person name="Clum A."/>
            <person name="Copeland A."/>
            <person name="Grisel N."/>
            <person name="Haridas S."/>
            <person name="Kipfer T."/>
            <person name="LaButti K."/>
            <person name="Lindquist E."/>
            <person name="Lipzen A."/>
            <person name="Maire R."/>
            <person name="Meier B."/>
            <person name="Mihaltcheva S."/>
            <person name="Molinier V."/>
            <person name="Murat C."/>
            <person name="Poggeler S."/>
            <person name="Quandt C.A."/>
            <person name="Sperisen C."/>
            <person name="Tritt A."/>
            <person name="Tisserant E."/>
            <person name="Crous P.W."/>
            <person name="Henrissat B."/>
            <person name="Nehls U."/>
            <person name="Egli S."/>
            <person name="Spatafora J.W."/>
            <person name="Grigoriev I.V."/>
            <person name="Martin F.M."/>
        </authorList>
    </citation>
    <scope>NUCLEOTIDE SEQUENCE [LARGE SCALE GENOMIC DNA]</scope>
    <source>
        <strain evidence="15 16">CBS 207.34</strain>
    </source>
</reference>
<dbReference type="InterPro" id="IPR015920">
    <property type="entry name" value="Cellobiose_DH-like_cyt"/>
</dbReference>
<evidence type="ECO:0000259" key="13">
    <source>
        <dbReference type="SMART" id="SM00665"/>
    </source>
</evidence>
<dbReference type="CDD" id="cd08760">
    <property type="entry name" value="Cyt_b561_FRRS1_like"/>
    <property type="match status" value="1"/>
</dbReference>
<feature type="transmembrane region" description="Helical" evidence="10">
    <location>
        <begin position="1057"/>
        <end position="1076"/>
    </location>
</feature>
<feature type="transmembrane region" description="Helical" evidence="10">
    <location>
        <begin position="947"/>
        <end position="970"/>
    </location>
</feature>
<evidence type="ECO:0000256" key="2">
    <source>
        <dbReference type="ARBA" id="ARBA00010642"/>
    </source>
</evidence>
<feature type="region of interest" description="Disordered" evidence="9">
    <location>
        <begin position="1208"/>
        <end position="1322"/>
    </location>
</feature>
<evidence type="ECO:0000256" key="6">
    <source>
        <dbReference type="ARBA" id="ARBA00022982"/>
    </source>
</evidence>
<comment type="subcellular location">
    <subcellularLocation>
        <location evidence="1">Membrane</location>
        <topology evidence="1">Multi-pass membrane protein</topology>
    </subcellularLocation>
</comment>
<feature type="domain" description="DOMON" evidence="12">
    <location>
        <begin position="78"/>
        <end position="177"/>
    </location>
</feature>
<dbReference type="InterPro" id="IPR032800">
    <property type="entry name" value="TRP_N"/>
</dbReference>
<dbReference type="InterPro" id="IPR010308">
    <property type="entry name" value="TRP_C"/>
</dbReference>
<feature type="region of interest" description="Disordered" evidence="9">
    <location>
        <begin position="1674"/>
        <end position="1694"/>
    </location>
</feature>
<organism evidence="15 16">
    <name type="scientific">Glonium stellatum</name>
    <dbReference type="NCBI Taxonomy" id="574774"/>
    <lineage>
        <taxon>Eukaryota</taxon>
        <taxon>Fungi</taxon>
        <taxon>Dikarya</taxon>
        <taxon>Ascomycota</taxon>
        <taxon>Pezizomycotina</taxon>
        <taxon>Dothideomycetes</taxon>
        <taxon>Pleosporomycetidae</taxon>
        <taxon>Gloniales</taxon>
        <taxon>Gloniaceae</taxon>
        <taxon>Glonium</taxon>
    </lineage>
</organism>
<accession>A0A8E2F0C5</accession>
<feature type="domain" description="Cytochrome b561" evidence="13">
    <location>
        <begin position="246"/>
        <end position="367"/>
    </location>
</feature>
<name>A0A8E2F0C5_9PEZI</name>
<dbReference type="Proteomes" id="UP000250140">
    <property type="component" value="Unassembled WGS sequence"/>
</dbReference>
<feature type="transmembrane region" description="Helical" evidence="10">
    <location>
        <begin position="245"/>
        <end position="269"/>
    </location>
</feature>
<proteinExistence type="inferred from homology"/>
<feature type="transmembrane region" description="Helical" evidence="10">
    <location>
        <begin position="281"/>
        <end position="300"/>
    </location>
</feature>
<evidence type="ECO:0000256" key="4">
    <source>
        <dbReference type="ARBA" id="ARBA00022692"/>
    </source>
</evidence>
<evidence type="ECO:0000256" key="7">
    <source>
        <dbReference type="ARBA" id="ARBA00022989"/>
    </source>
</evidence>
<evidence type="ECO:0000313" key="16">
    <source>
        <dbReference type="Proteomes" id="UP000250140"/>
    </source>
</evidence>
<dbReference type="CDD" id="cd09630">
    <property type="entry name" value="CDH_like_cytochrome"/>
    <property type="match status" value="1"/>
</dbReference>
<evidence type="ECO:0000256" key="1">
    <source>
        <dbReference type="ARBA" id="ARBA00004141"/>
    </source>
</evidence>
<dbReference type="Pfam" id="PF06011">
    <property type="entry name" value="TRP"/>
    <property type="match status" value="1"/>
</dbReference>
<keyword evidence="4 10" id="KW-0812">Transmembrane</keyword>
<keyword evidence="8 10" id="KW-0472">Membrane</keyword>
<evidence type="ECO:0000256" key="8">
    <source>
        <dbReference type="ARBA" id="ARBA00023136"/>
    </source>
</evidence>
<feature type="transmembrane region" description="Helical" evidence="10">
    <location>
        <begin position="737"/>
        <end position="756"/>
    </location>
</feature>
<evidence type="ECO:0000313" key="15">
    <source>
        <dbReference type="EMBL" id="OCL07995.1"/>
    </source>
</evidence>
<dbReference type="Pfam" id="PF03188">
    <property type="entry name" value="Cytochrom_B561"/>
    <property type="match status" value="1"/>
</dbReference>
<feature type="transmembrane region" description="Helical" evidence="10">
    <location>
        <begin position="921"/>
        <end position="941"/>
    </location>
</feature>
<gene>
    <name evidence="15" type="ORF">AOQ84DRAFT_377178</name>
</gene>
<feature type="transmembrane region" description="Helical" evidence="10">
    <location>
        <begin position="865"/>
        <end position="890"/>
    </location>
</feature>
<keyword evidence="5 11" id="KW-0732">Signal</keyword>
<dbReference type="Gene3D" id="1.20.120.1770">
    <property type="match status" value="1"/>
</dbReference>
<keyword evidence="6" id="KW-0249">Electron transport</keyword>
<dbReference type="Pfam" id="PF16010">
    <property type="entry name" value="CDH-cyt"/>
    <property type="match status" value="1"/>
</dbReference>
<feature type="transmembrane region" description="Helical" evidence="10">
    <location>
        <begin position="1088"/>
        <end position="1110"/>
    </location>
</feature>
<feature type="compositionally biased region" description="Gly residues" evidence="9">
    <location>
        <begin position="1212"/>
        <end position="1223"/>
    </location>
</feature>
<dbReference type="GO" id="GO:0016020">
    <property type="term" value="C:membrane"/>
    <property type="evidence" value="ECO:0007669"/>
    <property type="project" value="UniProtKB-SubCell"/>
</dbReference>
<feature type="transmembrane region" description="Helical" evidence="10">
    <location>
        <begin position="312"/>
        <end position="330"/>
    </location>
</feature>
<feature type="region of interest" description="Disordered" evidence="9">
    <location>
        <begin position="1400"/>
        <end position="1502"/>
    </location>
</feature>
<evidence type="ECO:0000259" key="12">
    <source>
        <dbReference type="SMART" id="SM00664"/>
    </source>
</evidence>
<dbReference type="SMART" id="SM00664">
    <property type="entry name" value="DoH"/>
    <property type="match status" value="1"/>
</dbReference>
<sequence>MFARHTVSVVLTILVATFVSFAAASSSVAPLVAREDKTTASSAFVYSTDSGNITFALTAVSSNGDVFFHMEAPAGNSWIGIGTGDQMDGSLMFLVYTSADKKGVTLSPRLCNGHVEPSYDPKIDCELVTGNGITNGVVTYNSNDIYIVNAHCKNITSFGKNKIDFSSTQQKFIFAVGPGSHTLQSDDKSAGIRRHEEYGVFQMDMTKATVQDGDGVTVPTGKAATENSNAQIVGSPTQDNDWTGAIHAVAMCGAFVIIFPMGVVVLRVLEKVMFHAGVQALGVLASIVGVGIGLYLSMMYNHSKHINSAHQILGLVLLFFLFGQLSLGWFHHQLYKKTQRPTIMGKIHRYAGPVILALGVANGFLGFTFADSNRSNIAYAITVLFIGLIVVGLIFFKQKQKKRRAAAFGGFGARGSLDYAGHGGSSRAPESGYTTPYDPSRSDVALGHLGAPPAYDDPTCPTISNGLRASFAGDHEELDQEKAMMLSTMCSRPWENHVRSKRKEAPVLKPSRRPPRSRRKFWTAPQPNIPSPHLLAFLIFSFFISFTQAVFINFENCLDLSIVQSHPLQLQFIPLYVSAKFNRTASSHNLNITIYGNVSGQATTGTYPPPDDKSWSDPKSTFGKIVDVSPTNNKYATLFSTYKVLTYTPYAAPASEFCLSTVNTSCPIAPAFYANASDPYSLPAFTVAHDFFSSYAFATFASTIKVDSGDSGAPHLACVSANITPDLGPKLSNALRFLPAAVLALVAIATVLAAMFSPWGSLDPFCWTSNYGRDEDLLRLVTPGFGDCLQYIQFIVLAGSLNLSYPGFYQPVVSQASWSVLLFNESFVSRQNGSQSLVDGIYFVNGTYGLSRLGQLVGMSLERDIWAGMAVWLLGLTLAVVLLCQLGFMVRWGQRQIKHSQEGDLRSLNWPFTAGNIVRIFFNYFLLPIIAFSMFQLVVAYHSPASVVTMAVALLTGVIGFATWIFWLIFTTRPRAHLFDDLPTVLTYGPLYNTYSDEAAPFAFIPILLTCIRGVAIGAIQPSGIAQIVLLAICEVILILTLNAFRPFQANTSMNAYHTFFSVVRLVTTCLSVAFVPSLDVSESAKGWLGYAILLLHAIVLVFGFFLNALQTIIEVAARAAGAGGEMRGGLSRVFGMRQLSRRTHRRNQRSSLNSNAAMLGAEGDSKSIQLIGSRTRSLSASSAVLLNQPLSGSQRASLGFDQFSQGDYSNFGGGSPVPGTPGGSATPFTYLPSGSGSGSAGPGSRRPTLALGANAEAADPYYRPPRARRPTIDQYTPGARGKGSGASADLANTPYQDFPDQADDGDAGEGPSSFSPPRGSIAPAYLRMHRDDSDPNLSELRKQTDYTVRESDYYYGIRGPALSNSQTRKLKTGPADPMGPVSSAQGWFKTLFGSKGKEKGKGFEVVRSTRMPPRMMPLDEDIESPPVHHEPYQDSPDGQSSAAGNVAASEDGRSIAREGGLDVSGEPGPLITDDEESYRSSHEDPFDHRVNRISDIPPTLGPIDTVGGIELPSRIGSRASSKPSRAGTVNRVPTIPRKSSRRANSKEALSFDVARLSTVAGSPPDTPGRMSMIMPMPGDQHLRPDNLPVRLPFGSSEPSPSPERTPGHSATSSIYPMGEAAMDPGYRRGSLSTAQSLDHHPDRPLSTGYVHHHLASDSIHANAYDLSSHLESTAELVDDGRRSRSTNRSGGTR</sequence>
<dbReference type="SUPFAM" id="SSF49344">
    <property type="entry name" value="CBD9-like"/>
    <property type="match status" value="1"/>
</dbReference>
<dbReference type="InterPro" id="IPR040241">
    <property type="entry name" value="TRP_Flc/Pkd2-like"/>
</dbReference>
<feature type="region of interest" description="Disordered" evidence="9">
    <location>
        <begin position="1359"/>
        <end position="1383"/>
    </location>
</feature>
<dbReference type="Gene3D" id="2.60.40.1210">
    <property type="entry name" value="Cellobiose dehydrogenase, cytochrome domain"/>
    <property type="match status" value="1"/>
</dbReference>
<comment type="similarity">
    <text evidence="2">Belongs to the transient receptor potential (TRP) ion channel family.</text>
</comment>
<evidence type="ECO:0000256" key="10">
    <source>
        <dbReference type="SAM" id="Phobius"/>
    </source>
</evidence>
<dbReference type="OrthoDB" id="5312224at2759"/>
<evidence type="ECO:0000256" key="3">
    <source>
        <dbReference type="ARBA" id="ARBA00022448"/>
    </source>
</evidence>
<dbReference type="InterPro" id="IPR006593">
    <property type="entry name" value="Cyt_b561/ferric_Rdtase_TM"/>
</dbReference>
<feature type="region of interest" description="Disordered" evidence="9">
    <location>
        <begin position="1515"/>
        <end position="1650"/>
    </location>
</feature>
<evidence type="ECO:0000256" key="5">
    <source>
        <dbReference type="ARBA" id="ARBA00022729"/>
    </source>
</evidence>
<feature type="transmembrane region" description="Helical" evidence="10">
    <location>
        <begin position="350"/>
        <end position="370"/>
    </location>
</feature>
<dbReference type="PANTHER" id="PTHR31145:SF6">
    <property type="entry name" value="INTEGRAL MEMBRANE PROTEIN (AFU_ORTHOLOGUE AFUA_7G01610)"/>
    <property type="match status" value="1"/>
</dbReference>
<dbReference type="GO" id="GO:0055085">
    <property type="term" value="P:transmembrane transport"/>
    <property type="evidence" value="ECO:0007669"/>
    <property type="project" value="TreeGrafter"/>
</dbReference>
<feature type="transmembrane region" description="Helical" evidence="10">
    <location>
        <begin position="376"/>
        <end position="396"/>
    </location>
</feature>
<dbReference type="EMBL" id="KV749738">
    <property type="protein sequence ID" value="OCL07995.1"/>
    <property type="molecule type" value="Genomic_DNA"/>
</dbReference>
<feature type="compositionally biased region" description="Basic residues" evidence="9">
    <location>
        <begin position="510"/>
        <end position="521"/>
    </location>
</feature>
<keyword evidence="16" id="KW-1185">Reference proteome</keyword>
<evidence type="ECO:0000256" key="9">
    <source>
        <dbReference type="SAM" id="MobiDB-lite"/>
    </source>
</evidence>
<feature type="compositionally biased region" description="Basic and acidic residues" evidence="9">
    <location>
        <begin position="1478"/>
        <end position="1493"/>
    </location>
</feature>
<keyword evidence="7 10" id="KW-1133">Transmembrane helix</keyword>
<evidence type="ECO:0000256" key="11">
    <source>
        <dbReference type="SAM" id="SignalP"/>
    </source>
</evidence>
<dbReference type="InterPro" id="IPR005018">
    <property type="entry name" value="DOMON_domain"/>
</dbReference>
<feature type="chain" id="PRO_5034258381" evidence="11">
    <location>
        <begin position="25"/>
        <end position="1694"/>
    </location>
</feature>
<keyword evidence="3" id="KW-0813">Transport</keyword>
<dbReference type="PANTHER" id="PTHR31145">
    <property type="entry name" value="INTEGRAL MEMBRANE PROTEIN (AFU_ORTHOLOGUE AFUA_7G01610)"/>
    <property type="match status" value="1"/>
</dbReference>
<protein>
    <submittedName>
        <fullName evidence="15">Iron reductase domain protein</fullName>
    </submittedName>
</protein>
<dbReference type="SMART" id="SM00665">
    <property type="entry name" value="B561"/>
    <property type="match status" value="1"/>
</dbReference>
<feature type="region of interest" description="Disordered" evidence="9">
    <location>
        <begin position="501"/>
        <end position="524"/>
    </location>
</feature>
<dbReference type="Pfam" id="PF14558">
    <property type="entry name" value="TRP_N"/>
    <property type="match status" value="1"/>
</dbReference>